<feature type="region of interest" description="Disordered" evidence="1">
    <location>
        <begin position="1"/>
        <end position="20"/>
    </location>
</feature>
<evidence type="ECO:0000313" key="2">
    <source>
        <dbReference type="EMBL" id="GIG94576.1"/>
    </source>
</evidence>
<name>A0ABQ4EK28_9ACTN</name>
<dbReference type="RefSeq" id="WP_239311731.1">
    <property type="nucleotide sequence ID" value="NZ_BAAAZQ010000005.1"/>
</dbReference>
<protein>
    <submittedName>
        <fullName evidence="2">Uncharacterized protein</fullName>
    </submittedName>
</protein>
<dbReference type="EMBL" id="BONX01000006">
    <property type="protein sequence ID" value="GIG94576.1"/>
    <property type="molecule type" value="Genomic_DNA"/>
</dbReference>
<accession>A0ABQ4EK28</accession>
<organism evidence="2 3">
    <name type="scientific">Plantactinospora mayteni</name>
    <dbReference type="NCBI Taxonomy" id="566021"/>
    <lineage>
        <taxon>Bacteria</taxon>
        <taxon>Bacillati</taxon>
        <taxon>Actinomycetota</taxon>
        <taxon>Actinomycetes</taxon>
        <taxon>Micromonosporales</taxon>
        <taxon>Micromonosporaceae</taxon>
        <taxon>Plantactinospora</taxon>
    </lineage>
</organism>
<sequence length="194" mass="20737">MTEPTRHPAPEAVGDIIPGEPPVPITVWQAPAPQAGDTMSVTLADRLVRNFTRRRWLVLDLTSGEQLARAVRAAQRHHARHIPEDLSAGIRRAALIVTGWPLGDTEPVPFLADCAQRVMVGGCVAVVLRAAELTVNQVLIAAARAAGLTYLQHIVAAHDLTAPRGQLDGTHLSVHSDVLIFRSSLDALRGSADG</sequence>
<evidence type="ECO:0000256" key="1">
    <source>
        <dbReference type="SAM" id="MobiDB-lite"/>
    </source>
</evidence>
<dbReference type="Proteomes" id="UP000621500">
    <property type="component" value="Unassembled WGS sequence"/>
</dbReference>
<proteinExistence type="predicted"/>
<gene>
    <name evidence="2" type="ORF">Pma05_11490</name>
</gene>
<keyword evidence="3" id="KW-1185">Reference proteome</keyword>
<comment type="caution">
    <text evidence="2">The sequence shown here is derived from an EMBL/GenBank/DDBJ whole genome shotgun (WGS) entry which is preliminary data.</text>
</comment>
<evidence type="ECO:0000313" key="3">
    <source>
        <dbReference type="Proteomes" id="UP000621500"/>
    </source>
</evidence>
<reference evidence="2 3" key="1">
    <citation type="submission" date="2021-01" db="EMBL/GenBank/DDBJ databases">
        <title>Whole genome shotgun sequence of Plantactinospora mayteni NBRC 109088.</title>
        <authorList>
            <person name="Komaki H."/>
            <person name="Tamura T."/>
        </authorList>
    </citation>
    <scope>NUCLEOTIDE SEQUENCE [LARGE SCALE GENOMIC DNA]</scope>
    <source>
        <strain evidence="2 3">NBRC 109088</strain>
    </source>
</reference>